<dbReference type="EMBL" id="AP014940">
    <property type="protein sequence ID" value="BAV98694.1"/>
    <property type="molecule type" value="Genomic_DNA"/>
</dbReference>
<dbReference type="KEGG" id="lem:LEN_3207"/>
<feature type="signal peptide" evidence="1">
    <location>
        <begin position="1"/>
        <end position="23"/>
    </location>
</feature>
<proteinExistence type="predicted"/>
<keyword evidence="1" id="KW-0732">Signal</keyword>
<dbReference type="GeneID" id="83065031"/>
<evidence type="ECO:0000313" key="3">
    <source>
        <dbReference type="Proteomes" id="UP000218824"/>
    </source>
</evidence>
<evidence type="ECO:0008006" key="4">
    <source>
        <dbReference type="Google" id="ProtNLM"/>
    </source>
</evidence>
<dbReference type="RefSeq" id="WP_096379108.1">
    <property type="nucleotide sequence ID" value="NZ_AP014940.1"/>
</dbReference>
<dbReference type="AlphaFoldDB" id="A0AAU9ATG5"/>
<evidence type="ECO:0000256" key="1">
    <source>
        <dbReference type="SAM" id="SignalP"/>
    </source>
</evidence>
<reference evidence="2 3" key="1">
    <citation type="journal article" date="2017" name="DNA Res.">
        <title>Complete genome sequence and expression profile of the commercial lytic enzyme producer Lysobacter enzymogenes M497-1.</title>
        <authorList>
            <person name="Takami H."/>
            <person name="Toyoda A."/>
            <person name="Uchiyama I."/>
            <person name="Itoh T."/>
            <person name="Takaki Y."/>
            <person name="Arai W."/>
            <person name="Nishi S."/>
            <person name="Kawai M."/>
            <person name="Shinya K."/>
            <person name="Ikeda H."/>
        </authorList>
    </citation>
    <scope>NUCLEOTIDE SEQUENCE [LARGE SCALE GENOMIC DNA]</scope>
    <source>
        <strain evidence="2 3">M497-1</strain>
    </source>
</reference>
<dbReference type="Proteomes" id="UP000218824">
    <property type="component" value="Chromosome"/>
</dbReference>
<name>A0AAU9ATG5_LYSEN</name>
<evidence type="ECO:0000313" key="2">
    <source>
        <dbReference type="EMBL" id="BAV98694.1"/>
    </source>
</evidence>
<accession>A0AAU9ATG5</accession>
<feature type="chain" id="PRO_5043762188" description="DUF2059 domain-containing protein" evidence="1">
    <location>
        <begin position="24"/>
        <end position="195"/>
    </location>
</feature>
<gene>
    <name evidence="2" type="ORF">LEN_3207</name>
</gene>
<organism evidence="2 3">
    <name type="scientific">Lysobacter enzymogenes</name>
    <dbReference type="NCBI Taxonomy" id="69"/>
    <lineage>
        <taxon>Bacteria</taxon>
        <taxon>Pseudomonadati</taxon>
        <taxon>Pseudomonadota</taxon>
        <taxon>Gammaproteobacteria</taxon>
        <taxon>Lysobacterales</taxon>
        <taxon>Lysobacteraceae</taxon>
        <taxon>Lysobacter</taxon>
    </lineage>
</organism>
<protein>
    <recommendedName>
        <fullName evidence="4">DUF2059 domain-containing protein</fullName>
    </recommendedName>
</protein>
<sequence length="195" mass="20964">MNRPLIRLLALAPMLWLCTASHAQTRAEPGLQRVVAYFLDVFYVRHAMNQSLEQGAADEPELRALIGGAFAQFDPDALAGRIADGLAPSLPAEDARACAAFVDSADGAALRGASRKAGVPDRLVAELEALPQAQQQAVIAFLSSDCSKRVQAFMVSAQGKQITGDYGKYLTCDYIARNDAAKLKILKQHGQCPQH</sequence>